<dbReference type="Gene3D" id="3.80.10.10">
    <property type="entry name" value="Ribonuclease Inhibitor"/>
    <property type="match status" value="2"/>
</dbReference>
<sequence>MGGIGKTTLAREVYNDKAVGDSKFDVKAWVCVSDVFDVLGISKALLESITRRPCLLNSLNEVQVELKVAVDKKRFLLVLDDVWNEDYSLWVDLKAPFLGAAPNNLSAHRISESFRELSSGVQFLEALEDLDIEHCPKLESIPDGLHNLKCLQSISIYGCPSLVSFPERGLPHTISRVFIASCVKLEALPNDMHKLNSLRDLSIQGCPNLASFPEEGFRTNLTSLTIGYFKMCKTLVQWGLHRLTSLRGLQIIGCDDEAECFPDEEIGMTLPTSLTHLHSRDSVFTSQILAFFFPQIMQAESFNQELEDVNGNFVKE</sequence>
<evidence type="ECO:0000256" key="1">
    <source>
        <dbReference type="ARBA" id="ARBA00022821"/>
    </source>
</evidence>
<reference evidence="3 4" key="1">
    <citation type="journal article" date="2017" name="Front. Genet.">
        <title>Draft sequencing of the heterozygous diploid genome of Satsuma (Citrus unshiu Marc.) using a hybrid assembly approach.</title>
        <authorList>
            <person name="Shimizu T."/>
            <person name="Tanizawa Y."/>
            <person name="Mochizuki T."/>
            <person name="Nagasaki H."/>
            <person name="Yoshioka T."/>
            <person name="Toyoda A."/>
            <person name="Fujiyama A."/>
            <person name="Kaminuma E."/>
            <person name="Nakamura Y."/>
        </authorList>
    </citation>
    <scope>NUCLEOTIDE SEQUENCE [LARGE SCALE GENOMIC DNA]</scope>
    <source>
        <strain evidence="4">cv. Miyagawa wase</strain>
    </source>
</reference>
<dbReference type="PANTHER" id="PTHR36766:SF51">
    <property type="entry name" value="DISEASE RESISTANCE RPP13-LIKE PROTEIN 1"/>
    <property type="match status" value="1"/>
</dbReference>
<organism evidence="3 4">
    <name type="scientific">Citrus unshiu</name>
    <name type="common">Satsuma mandarin</name>
    <name type="synonym">Citrus nobilis var. unshiu</name>
    <dbReference type="NCBI Taxonomy" id="55188"/>
    <lineage>
        <taxon>Eukaryota</taxon>
        <taxon>Viridiplantae</taxon>
        <taxon>Streptophyta</taxon>
        <taxon>Embryophyta</taxon>
        <taxon>Tracheophyta</taxon>
        <taxon>Spermatophyta</taxon>
        <taxon>Magnoliopsida</taxon>
        <taxon>eudicotyledons</taxon>
        <taxon>Gunneridae</taxon>
        <taxon>Pentapetalae</taxon>
        <taxon>rosids</taxon>
        <taxon>malvids</taxon>
        <taxon>Sapindales</taxon>
        <taxon>Rutaceae</taxon>
        <taxon>Aurantioideae</taxon>
        <taxon>Citrus</taxon>
    </lineage>
</organism>
<dbReference type="PANTHER" id="PTHR36766">
    <property type="entry name" value="PLANT BROAD-SPECTRUM MILDEW RESISTANCE PROTEIN RPW8"/>
    <property type="match status" value="1"/>
</dbReference>
<keyword evidence="1" id="KW-0611">Plant defense</keyword>
<accession>A0A2H5QGM1</accession>
<dbReference type="SUPFAM" id="SSF52058">
    <property type="entry name" value="L domain-like"/>
    <property type="match status" value="1"/>
</dbReference>
<dbReference type="InterPro" id="IPR032675">
    <property type="entry name" value="LRR_dom_sf"/>
</dbReference>
<dbReference type="Gene3D" id="3.40.50.300">
    <property type="entry name" value="P-loop containing nucleotide triphosphate hydrolases"/>
    <property type="match status" value="1"/>
</dbReference>
<proteinExistence type="predicted"/>
<dbReference type="GO" id="GO:0043531">
    <property type="term" value="F:ADP binding"/>
    <property type="evidence" value="ECO:0007669"/>
    <property type="project" value="InterPro"/>
</dbReference>
<dbReference type="Pfam" id="PF00931">
    <property type="entry name" value="NB-ARC"/>
    <property type="match status" value="1"/>
</dbReference>
<protein>
    <recommendedName>
        <fullName evidence="2">NB-ARC domain-containing protein</fullName>
    </recommendedName>
</protein>
<dbReference type="EMBL" id="BDQV01000347">
    <property type="protein sequence ID" value="GAY63355.1"/>
    <property type="molecule type" value="Genomic_DNA"/>
</dbReference>
<gene>
    <name evidence="3" type="ORF">CUMW_224850</name>
</gene>
<evidence type="ECO:0000313" key="4">
    <source>
        <dbReference type="Proteomes" id="UP000236630"/>
    </source>
</evidence>
<dbReference type="SUPFAM" id="SSF52540">
    <property type="entry name" value="P-loop containing nucleoside triphosphate hydrolases"/>
    <property type="match status" value="1"/>
</dbReference>
<dbReference type="Proteomes" id="UP000236630">
    <property type="component" value="Unassembled WGS sequence"/>
</dbReference>
<dbReference type="InterPro" id="IPR027417">
    <property type="entry name" value="P-loop_NTPase"/>
</dbReference>
<evidence type="ECO:0000259" key="2">
    <source>
        <dbReference type="Pfam" id="PF00931"/>
    </source>
</evidence>
<name>A0A2H5QGM1_CITUN</name>
<dbReference type="AlphaFoldDB" id="A0A2H5QGM1"/>
<keyword evidence="4" id="KW-1185">Reference proteome</keyword>
<evidence type="ECO:0000313" key="3">
    <source>
        <dbReference type="EMBL" id="GAY63355.1"/>
    </source>
</evidence>
<feature type="domain" description="NB-ARC" evidence="2">
    <location>
        <begin position="1"/>
        <end position="97"/>
    </location>
</feature>
<comment type="caution">
    <text evidence="3">The sequence shown here is derived from an EMBL/GenBank/DDBJ whole genome shotgun (WGS) entry which is preliminary data.</text>
</comment>
<dbReference type="InterPro" id="IPR002182">
    <property type="entry name" value="NB-ARC"/>
</dbReference>
<dbReference type="GO" id="GO:0006952">
    <property type="term" value="P:defense response"/>
    <property type="evidence" value="ECO:0007669"/>
    <property type="project" value="UniProtKB-KW"/>
</dbReference>